<sequence length="110" mass="11007">QQGGQALAAAATAGQGLWPRGRLDGGAPGHWARALEGISSLLGSGSAEQQAVEREPGAPAQEVEAAHEAAQLVAYLGHADPLMVQGALVMLMDCLASGQLSAVQLLSAGL</sequence>
<dbReference type="Proteomes" id="UP000485058">
    <property type="component" value="Unassembled WGS sequence"/>
</dbReference>
<feature type="non-terminal residue" evidence="1">
    <location>
        <position position="110"/>
    </location>
</feature>
<evidence type="ECO:0000313" key="1">
    <source>
        <dbReference type="EMBL" id="GFH10291.1"/>
    </source>
</evidence>
<gene>
    <name evidence="1" type="ORF">HaLaN_05575</name>
</gene>
<dbReference type="AlphaFoldDB" id="A0A699YLB1"/>
<organism evidence="1 2">
    <name type="scientific">Haematococcus lacustris</name>
    <name type="common">Green alga</name>
    <name type="synonym">Haematococcus pluvialis</name>
    <dbReference type="NCBI Taxonomy" id="44745"/>
    <lineage>
        <taxon>Eukaryota</taxon>
        <taxon>Viridiplantae</taxon>
        <taxon>Chlorophyta</taxon>
        <taxon>core chlorophytes</taxon>
        <taxon>Chlorophyceae</taxon>
        <taxon>CS clade</taxon>
        <taxon>Chlamydomonadales</taxon>
        <taxon>Haematococcaceae</taxon>
        <taxon>Haematococcus</taxon>
    </lineage>
</organism>
<dbReference type="EMBL" id="BLLF01000303">
    <property type="protein sequence ID" value="GFH10291.1"/>
    <property type="molecule type" value="Genomic_DNA"/>
</dbReference>
<accession>A0A699YLB1</accession>
<protein>
    <submittedName>
        <fullName evidence="1">Uncharacterized protein</fullName>
    </submittedName>
</protein>
<reference evidence="1 2" key="1">
    <citation type="submission" date="2020-02" db="EMBL/GenBank/DDBJ databases">
        <title>Draft genome sequence of Haematococcus lacustris strain NIES-144.</title>
        <authorList>
            <person name="Morimoto D."/>
            <person name="Nakagawa S."/>
            <person name="Yoshida T."/>
            <person name="Sawayama S."/>
        </authorList>
    </citation>
    <scope>NUCLEOTIDE SEQUENCE [LARGE SCALE GENOMIC DNA]</scope>
    <source>
        <strain evidence="1 2">NIES-144</strain>
    </source>
</reference>
<comment type="caution">
    <text evidence="1">The sequence shown here is derived from an EMBL/GenBank/DDBJ whole genome shotgun (WGS) entry which is preliminary data.</text>
</comment>
<keyword evidence="2" id="KW-1185">Reference proteome</keyword>
<name>A0A699YLB1_HAELA</name>
<feature type="non-terminal residue" evidence="1">
    <location>
        <position position="1"/>
    </location>
</feature>
<evidence type="ECO:0000313" key="2">
    <source>
        <dbReference type="Proteomes" id="UP000485058"/>
    </source>
</evidence>
<proteinExistence type="predicted"/>